<organism evidence="1 2">
    <name type="scientific">Costertonia aggregata</name>
    <dbReference type="NCBI Taxonomy" id="343403"/>
    <lineage>
        <taxon>Bacteria</taxon>
        <taxon>Pseudomonadati</taxon>
        <taxon>Bacteroidota</taxon>
        <taxon>Flavobacteriia</taxon>
        <taxon>Flavobacteriales</taxon>
        <taxon>Flavobacteriaceae</taxon>
        <taxon>Costertonia</taxon>
    </lineage>
</organism>
<accession>A0A7H9ANY4</accession>
<reference evidence="1 2" key="1">
    <citation type="journal article" date="2006" name="Int. J. Syst. Evol. Microbiol.">
        <title>Costertonia aggregata gen. nov., sp. nov., a mesophilic marine bacterium of the family Flavobacteriaceae, isolated from a mature biofilm.</title>
        <authorList>
            <person name="Kwon K.K."/>
            <person name="Lee Y.K."/>
            <person name="Lee H.K."/>
        </authorList>
    </citation>
    <scope>NUCLEOTIDE SEQUENCE [LARGE SCALE GENOMIC DNA]</scope>
    <source>
        <strain evidence="1 2">KCCM 42265</strain>
    </source>
</reference>
<dbReference type="RefSeq" id="WP_179241471.1">
    <property type="nucleotide sequence ID" value="NZ_CP058595.1"/>
</dbReference>
<evidence type="ECO:0000313" key="1">
    <source>
        <dbReference type="EMBL" id="QLG45181.1"/>
    </source>
</evidence>
<dbReference type="AlphaFoldDB" id="A0A7H9ANY4"/>
<gene>
    <name evidence="1" type="ORF">HYG79_07405</name>
</gene>
<dbReference type="KEGG" id="cagg:HYG79_07405"/>
<protein>
    <submittedName>
        <fullName evidence="1">Uncharacterized protein</fullName>
    </submittedName>
</protein>
<proteinExistence type="predicted"/>
<evidence type="ECO:0000313" key="2">
    <source>
        <dbReference type="Proteomes" id="UP000509302"/>
    </source>
</evidence>
<sequence>MRKAAPVLVLMLFITIILSCNEISSKKPVLTGKNSSKMKISEKYWAVEDKKGESGEFGFVLDDTASKKKEWTIEIRPDKKNERPFKLRLKKIGSKRYIFQFEYWEKNEKGYSFFIAQKIKNDRFLVLPYTKEAIKKAQNHPMLSSFQEHIKITGSSVIFSAYAADNHKKEIIGFMKSLDAETDFKREDALIFRGTNNESEFESLIDTLEK</sequence>
<keyword evidence="2" id="KW-1185">Reference proteome</keyword>
<dbReference type="PROSITE" id="PS51257">
    <property type="entry name" value="PROKAR_LIPOPROTEIN"/>
    <property type="match status" value="1"/>
</dbReference>
<dbReference type="EMBL" id="CP058595">
    <property type="protein sequence ID" value="QLG45181.1"/>
    <property type="molecule type" value="Genomic_DNA"/>
</dbReference>
<dbReference type="Proteomes" id="UP000509302">
    <property type="component" value="Chromosome"/>
</dbReference>
<name>A0A7H9ANY4_9FLAO</name>